<feature type="compositionally biased region" description="Polar residues" evidence="1">
    <location>
        <begin position="94"/>
        <end position="107"/>
    </location>
</feature>
<dbReference type="EMBL" id="CYKH01000251">
    <property type="protein sequence ID" value="CUF15787.1"/>
    <property type="molecule type" value="Genomic_DNA"/>
</dbReference>
<evidence type="ECO:0000256" key="1">
    <source>
        <dbReference type="SAM" id="MobiDB-lite"/>
    </source>
</evidence>
<feature type="compositionally biased region" description="Low complexity" evidence="1">
    <location>
        <begin position="108"/>
        <end position="119"/>
    </location>
</feature>
<accession>A0A0S4IKY0</accession>
<reference evidence="3" key="1">
    <citation type="submission" date="2015-09" db="EMBL/GenBank/DDBJ databases">
        <authorList>
            <consortium name="Pathogen Informatics"/>
        </authorList>
    </citation>
    <scope>NUCLEOTIDE SEQUENCE [LARGE SCALE GENOMIC DNA]</scope>
    <source>
        <strain evidence="3">Lake Konstanz</strain>
    </source>
</reference>
<feature type="region of interest" description="Disordered" evidence="1">
    <location>
        <begin position="94"/>
        <end position="140"/>
    </location>
</feature>
<sequence>MPIAALCGSLHHHQCIFVAERDCRAESVYAASAAFGRFLKVRKMNDNVAVVVVIGGCNSTPPSLGVTATVTVRSDDDHERREVLGATRKEYNTSAAVEIATQQPQRQTTTSNETTATSSTPPPSANEPPSPSCASVKTGSPSGPYIASTTFLVRVMEGQERHGRHVRLPDNIDSGTIWVELASYLYDSAPTPYIIKFEQGCVCMDHPLTTFVFEELCRRSVR</sequence>
<evidence type="ECO:0000313" key="2">
    <source>
        <dbReference type="EMBL" id="CUF15787.1"/>
    </source>
</evidence>
<organism evidence="2 3">
    <name type="scientific">Bodo saltans</name>
    <name type="common">Flagellated protozoan</name>
    <dbReference type="NCBI Taxonomy" id="75058"/>
    <lineage>
        <taxon>Eukaryota</taxon>
        <taxon>Discoba</taxon>
        <taxon>Euglenozoa</taxon>
        <taxon>Kinetoplastea</taxon>
        <taxon>Metakinetoplastina</taxon>
        <taxon>Eubodonida</taxon>
        <taxon>Bodonidae</taxon>
        <taxon>Bodo</taxon>
    </lineage>
</organism>
<keyword evidence="3" id="KW-1185">Reference proteome</keyword>
<feature type="compositionally biased region" description="Pro residues" evidence="1">
    <location>
        <begin position="120"/>
        <end position="131"/>
    </location>
</feature>
<name>A0A0S4IKY0_BODSA</name>
<protein>
    <submittedName>
        <fullName evidence="2">Uncharacterized protein</fullName>
    </submittedName>
</protein>
<evidence type="ECO:0000313" key="3">
    <source>
        <dbReference type="Proteomes" id="UP000051952"/>
    </source>
</evidence>
<dbReference type="Proteomes" id="UP000051952">
    <property type="component" value="Unassembled WGS sequence"/>
</dbReference>
<proteinExistence type="predicted"/>
<dbReference type="AlphaFoldDB" id="A0A0S4IKY0"/>
<gene>
    <name evidence="2" type="ORF">BSAL_59710</name>
</gene>
<dbReference type="VEuPathDB" id="TriTrypDB:BSAL_59710"/>